<protein>
    <recommendedName>
        <fullName evidence="4">Extrinsic protein in photosystem II</fullName>
    </recommendedName>
</protein>
<keyword evidence="1" id="KW-0732">Signal</keyword>
<sequence>MLRSFLAIMGIFLLASGTHAFAPTRFSRSTHSSTVHHRVLQAKDKDYDDSINDRRGFLQTIPLVLGTMSSVLSVSPNAVLAATEEIELPTRDTVTKSFDSIRYELQDANGGVSYMQSKIDEQDFVGLMEFTKTYDLELRKKRMGLAKKLLQDKEIKEKATEYANAVTFDLIGINRSSRKGQESVESANKYLQELREDVGKFLSLEGTIQVQ</sequence>
<proteinExistence type="predicted"/>
<reference evidence="2" key="1">
    <citation type="journal article" date="2021" name="Sci. Rep.">
        <title>Diploid genomic architecture of Nitzschia inconspicua, an elite biomass production diatom.</title>
        <authorList>
            <person name="Oliver A."/>
            <person name="Podell S."/>
            <person name="Pinowska A."/>
            <person name="Traller J.C."/>
            <person name="Smith S.R."/>
            <person name="McClure R."/>
            <person name="Beliaev A."/>
            <person name="Bohutskyi P."/>
            <person name="Hill E.A."/>
            <person name="Rabines A."/>
            <person name="Zheng H."/>
            <person name="Allen L.Z."/>
            <person name="Kuo A."/>
            <person name="Grigoriev I.V."/>
            <person name="Allen A.E."/>
            <person name="Hazlebeck D."/>
            <person name="Allen E.E."/>
        </authorList>
    </citation>
    <scope>NUCLEOTIDE SEQUENCE</scope>
    <source>
        <strain evidence="2">Hildebrandi</strain>
    </source>
</reference>
<gene>
    <name evidence="2" type="ORF">IV203_023558</name>
</gene>
<evidence type="ECO:0000256" key="1">
    <source>
        <dbReference type="SAM" id="SignalP"/>
    </source>
</evidence>
<accession>A0A9K3PC65</accession>
<dbReference type="AlphaFoldDB" id="A0A9K3PC65"/>
<evidence type="ECO:0000313" key="3">
    <source>
        <dbReference type="Proteomes" id="UP000693970"/>
    </source>
</evidence>
<reference evidence="2" key="2">
    <citation type="submission" date="2021-04" db="EMBL/GenBank/DDBJ databases">
        <authorList>
            <person name="Podell S."/>
        </authorList>
    </citation>
    <scope>NUCLEOTIDE SEQUENCE</scope>
    <source>
        <strain evidence="2">Hildebrandi</strain>
    </source>
</reference>
<keyword evidence="3" id="KW-1185">Reference proteome</keyword>
<dbReference type="Proteomes" id="UP000693970">
    <property type="component" value="Unassembled WGS sequence"/>
</dbReference>
<organism evidence="2 3">
    <name type="scientific">Nitzschia inconspicua</name>
    <dbReference type="NCBI Taxonomy" id="303405"/>
    <lineage>
        <taxon>Eukaryota</taxon>
        <taxon>Sar</taxon>
        <taxon>Stramenopiles</taxon>
        <taxon>Ochrophyta</taxon>
        <taxon>Bacillariophyta</taxon>
        <taxon>Bacillariophyceae</taxon>
        <taxon>Bacillariophycidae</taxon>
        <taxon>Bacillariales</taxon>
        <taxon>Bacillariaceae</taxon>
        <taxon>Nitzschia</taxon>
    </lineage>
</organism>
<dbReference type="EMBL" id="JAGRRH010000026">
    <property type="protein sequence ID" value="KAG7341605.1"/>
    <property type="molecule type" value="Genomic_DNA"/>
</dbReference>
<evidence type="ECO:0000313" key="2">
    <source>
        <dbReference type="EMBL" id="KAG7341605.1"/>
    </source>
</evidence>
<dbReference type="OrthoDB" id="46852at2759"/>
<feature type="signal peptide" evidence="1">
    <location>
        <begin position="1"/>
        <end position="20"/>
    </location>
</feature>
<evidence type="ECO:0008006" key="4">
    <source>
        <dbReference type="Google" id="ProtNLM"/>
    </source>
</evidence>
<name>A0A9K3PC65_9STRA</name>
<comment type="caution">
    <text evidence="2">The sequence shown here is derived from an EMBL/GenBank/DDBJ whole genome shotgun (WGS) entry which is preliminary data.</text>
</comment>
<feature type="chain" id="PRO_5039939521" description="Extrinsic protein in photosystem II" evidence="1">
    <location>
        <begin position="21"/>
        <end position="211"/>
    </location>
</feature>